<reference evidence="1 2" key="1">
    <citation type="submission" date="2016-10" db="EMBL/GenBank/DDBJ databases">
        <title>Evaluation of Human, Veterinary and Environmental Mycobacterium chelonae Isolates by Core Genome Phylogenomic Analysis, Targeted Gene Comparison, and Anti-microbial Susceptibility Patterns: A Tale of Mistaken Identities.</title>
        <authorList>
            <person name="Fogelson S.B."/>
            <person name="Camus A.C."/>
            <person name="Lorenz W."/>
            <person name="Vasireddy R."/>
            <person name="Vasireddy S."/>
            <person name="Smith T."/>
            <person name="Brown-Elliott B.A."/>
            <person name="Wallace R.J.Jr."/>
            <person name="Hasan N.A."/>
            <person name="Reischl U."/>
            <person name="Sanchez S."/>
        </authorList>
    </citation>
    <scope>NUCLEOTIDE SEQUENCE [LARGE SCALE GENOMIC DNA]</scope>
    <source>
        <strain evidence="1 2">1559</strain>
    </source>
</reference>
<accession>A0A1S1LCL3</accession>
<gene>
    <name evidence="1" type="ORF">BKG76_09045</name>
</gene>
<organism evidence="1 2">
    <name type="scientific">Mycobacteroides franklinii</name>
    <dbReference type="NCBI Taxonomy" id="948102"/>
    <lineage>
        <taxon>Bacteria</taxon>
        <taxon>Bacillati</taxon>
        <taxon>Actinomycetota</taxon>
        <taxon>Actinomycetes</taxon>
        <taxon>Mycobacteriales</taxon>
        <taxon>Mycobacteriaceae</taxon>
        <taxon>Mycobacteroides</taxon>
    </lineage>
</organism>
<proteinExistence type="predicted"/>
<sequence>MSKAECGAPDDNYIVVQQTRNRDECVADVDYKFWSTTADGHEYAVCMDYHWIRDTCLSITKRDSHRVSCDDASQPGREKPVRLVVDTTSLSRCPDGGFAHPVRKFSVCTQTQK</sequence>
<name>A0A1S1LCL3_9MYCO</name>
<evidence type="ECO:0000313" key="2">
    <source>
        <dbReference type="Proteomes" id="UP000179616"/>
    </source>
</evidence>
<dbReference type="OrthoDB" id="4764110at2"/>
<protein>
    <recommendedName>
        <fullName evidence="3">Liporotein LppU</fullName>
    </recommendedName>
</protein>
<dbReference type="Proteomes" id="UP000179616">
    <property type="component" value="Unassembled WGS sequence"/>
</dbReference>
<comment type="caution">
    <text evidence="1">The sequence shown here is derived from an EMBL/GenBank/DDBJ whole genome shotgun (WGS) entry which is preliminary data.</text>
</comment>
<dbReference type="AlphaFoldDB" id="A0A1S1LCL3"/>
<evidence type="ECO:0000313" key="1">
    <source>
        <dbReference type="EMBL" id="OHU22638.1"/>
    </source>
</evidence>
<dbReference type="EMBL" id="MLIK01000019">
    <property type="protein sequence ID" value="OHU22638.1"/>
    <property type="molecule type" value="Genomic_DNA"/>
</dbReference>
<evidence type="ECO:0008006" key="3">
    <source>
        <dbReference type="Google" id="ProtNLM"/>
    </source>
</evidence>